<feature type="region of interest" description="Disordered" evidence="1">
    <location>
        <begin position="183"/>
        <end position="203"/>
    </location>
</feature>
<organism evidence="2 3">
    <name type="scientific">Phytopseudomonas dryadis</name>
    <dbReference type="NCBI Taxonomy" id="2487520"/>
    <lineage>
        <taxon>Bacteria</taxon>
        <taxon>Pseudomonadati</taxon>
        <taxon>Pseudomonadota</taxon>
        <taxon>Gammaproteobacteria</taxon>
        <taxon>Pseudomonadales</taxon>
        <taxon>Pseudomonadaceae</taxon>
        <taxon>Phytopseudomonas</taxon>
    </lineage>
</organism>
<proteinExistence type="predicted"/>
<keyword evidence="3" id="KW-1185">Reference proteome</keyword>
<evidence type="ECO:0000313" key="2">
    <source>
        <dbReference type="EMBL" id="TBV00505.1"/>
    </source>
</evidence>
<name>A0ABY1Z076_9GAMM</name>
<dbReference type="Proteomes" id="UP000291334">
    <property type="component" value="Unassembled WGS sequence"/>
</dbReference>
<protein>
    <recommendedName>
        <fullName evidence="4">Haemagluttinin repeat-containing protein</fullName>
    </recommendedName>
</protein>
<accession>A0ABY1Z076</accession>
<feature type="compositionally biased region" description="Polar residues" evidence="1">
    <location>
        <begin position="190"/>
        <end position="202"/>
    </location>
</feature>
<reference evidence="2 3" key="1">
    <citation type="submission" date="2018-06" db="EMBL/GenBank/DDBJ databases">
        <title>Three novel Pseudomonas species isolated from symptomatic oak.</title>
        <authorList>
            <person name="Bueno-Gonzalez V."/>
            <person name="Brady C."/>
        </authorList>
    </citation>
    <scope>NUCLEOTIDE SEQUENCE [LARGE SCALE GENOMIC DNA]</scope>
    <source>
        <strain evidence="2 3">P26B</strain>
    </source>
</reference>
<evidence type="ECO:0000256" key="1">
    <source>
        <dbReference type="SAM" id="MobiDB-lite"/>
    </source>
</evidence>
<sequence>MIRRIRPTSDCQSDVRAGRDILIDAANEQSSYAREQSQKRTGTSTTVNHNFANTKDAISGTGKGENTVSQASSILKAVDGVSQFMSGPTFDGHLGSTSQSQSISQTVVGNRASTLEAGNDINLVAGNNVVIDGSRLQARRDIAIKGTDVTLGVAQGEYVVDAEQQQGKGGIKGGTSGGFKLGVGGSTGTATQAERQGTSSPSELLAGRDLNLEATNDLSLIGTRAQSGRDINLKAGNDLLIGAAQNQSSTDNDRRNAGGEVGVTVGSEGFGVYVSASLGKGKLDREGEQMQNAYLYAGRDLNFSSGRDTRITGAHVEGENVKGEVGRNLTVSSIPDTGKEYDVSATVTIGYGVSVSGSVGFGETSGKTDWVNDQTRVIARDRLDIRTEEHTQLDGAVIASQSGNLKLDTDTLGFRDIQGEDRERSYYLNAGGSYGSGQQDKSQVGKGEEGQTGWSLEGYEYEREREQIVRATVGEGEIVVRRDAETGNDSTDGLNRDVNSAYEITKDEESRTDLYVSKSSIEALSDPMATVEQWAEALANYDDTAKGNLGLISVGLNVSYNRLEKVLGIQRPVGTEHAGLASIAEDGLEVLLLNGMKLKDAKAVVGDAGFQQNVLAQLNAINGISEEQIREAAAALGMSLDDIPGLNEEKPQVGTTSDDRIPVLLQPEMVNPGDPNALQQILKHAANVQIYIDENPKNALAVGIVVAGLSGPKGVIQFAVEQAFSQTDIGQSINSYLDSLNEAAGRLIAEKIEGELDPENYPAEQQLIDGGSLITSILTGAIPGKGGKGKTEISVNSPGSLGHVGGAKDKYTPNSGSVGNMGEFLKQPGLGSQVNTSAQKTKQIYQGQSVYQVTSPIGDYLAKGDRFYLDGMHKNHLEVFDSKGRFKAVLNLDGSYNAAKTSKAISEGRRLAK</sequence>
<comment type="caution">
    <text evidence="2">The sequence shown here is derived from an EMBL/GenBank/DDBJ whole genome shotgun (WGS) entry which is preliminary data.</text>
</comment>
<dbReference type="Pfam" id="PF13332">
    <property type="entry name" value="Fil_haemagg_2"/>
    <property type="match status" value="1"/>
</dbReference>
<feature type="region of interest" description="Disordered" evidence="1">
    <location>
        <begin position="430"/>
        <end position="455"/>
    </location>
</feature>
<evidence type="ECO:0000313" key="3">
    <source>
        <dbReference type="Proteomes" id="UP000291334"/>
    </source>
</evidence>
<feature type="region of interest" description="Disordered" evidence="1">
    <location>
        <begin position="29"/>
        <end position="48"/>
    </location>
</feature>
<evidence type="ECO:0008006" key="4">
    <source>
        <dbReference type="Google" id="ProtNLM"/>
    </source>
</evidence>
<dbReference type="InterPro" id="IPR025157">
    <property type="entry name" value="Hemagglutinin_rpt"/>
</dbReference>
<gene>
    <name evidence="2" type="ORF">DNK34_23455</name>
</gene>
<dbReference type="EMBL" id="QJUM01000039">
    <property type="protein sequence ID" value="TBV00505.1"/>
    <property type="molecule type" value="Genomic_DNA"/>
</dbReference>